<feature type="binding site" evidence="6">
    <location>
        <position position="106"/>
    </location>
    <ligand>
        <name>a divalent metal cation</name>
        <dbReference type="ChEBI" id="CHEBI:60240"/>
        <label>1</label>
    </ligand>
</feature>
<comment type="caution">
    <text evidence="9">The sequence shown here is derived from an EMBL/GenBank/DDBJ whole genome shotgun (WGS) entry which is preliminary data.</text>
</comment>
<dbReference type="CDD" id="cd01086">
    <property type="entry name" value="MetAP1"/>
    <property type="match status" value="1"/>
</dbReference>
<evidence type="ECO:0000256" key="1">
    <source>
        <dbReference type="ARBA" id="ARBA00002521"/>
    </source>
</evidence>
<dbReference type="AlphaFoldDB" id="A0A9D1LNC9"/>
<dbReference type="InterPro" id="IPR002467">
    <property type="entry name" value="Pept_M24A_MAP1"/>
</dbReference>
<feature type="binding site" evidence="6">
    <location>
        <position position="77"/>
    </location>
    <ligand>
        <name>substrate</name>
    </ligand>
</feature>
<evidence type="ECO:0000256" key="7">
    <source>
        <dbReference type="RuleBase" id="RU003653"/>
    </source>
</evidence>
<feature type="binding site" evidence="6">
    <location>
        <position position="233"/>
    </location>
    <ligand>
        <name>a divalent metal cation</name>
        <dbReference type="ChEBI" id="CHEBI:60240"/>
        <label>2</label>
        <note>catalytic</note>
    </ligand>
</feature>
<reference evidence="9" key="1">
    <citation type="submission" date="2020-10" db="EMBL/GenBank/DDBJ databases">
        <authorList>
            <person name="Gilroy R."/>
        </authorList>
    </citation>
    <scope>NUCLEOTIDE SEQUENCE</scope>
    <source>
        <strain evidence="9">ChiGjej1B1-22543</strain>
    </source>
</reference>
<comment type="similarity">
    <text evidence="6">Belongs to the peptidase M24A family. Methionine aminopeptidase type 1 subfamily.</text>
</comment>
<proteinExistence type="inferred from homology"/>
<comment type="function">
    <text evidence="1 6">Removes the N-terminal methionine from nascent proteins. The N-terminal methionine is often cleaved when the second residue in the primary sequence is small and uncharged (Met-Ala-, Cys, Gly, Pro, Ser, Thr, or Val). Requires deformylation of the N(alpha)-formylated initiator methionine before it can be hydrolyzed.</text>
</comment>
<keyword evidence="5 6" id="KW-0378">Hydrolase</keyword>
<dbReference type="NCBIfam" id="TIGR00500">
    <property type="entry name" value="met_pdase_I"/>
    <property type="match status" value="1"/>
</dbReference>
<keyword evidence="4 6" id="KW-0479">Metal-binding</keyword>
<evidence type="ECO:0000256" key="6">
    <source>
        <dbReference type="HAMAP-Rule" id="MF_01974"/>
    </source>
</evidence>
<dbReference type="Proteomes" id="UP000824070">
    <property type="component" value="Unassembled WGS sequence"/>
</dbReference>
<dbReference type="PRINTS" id="PR00599">
    <property type="entry name" value="MAPEPTIDASE"/>
</dbReference>
<evidence type="ECO:0000256" key="5">
    <source>
        <dbReference type="ARBA" id="ARBA00022801"/>
    </source>
</evidence>
<keyword evidence="2 6" id="KW-0031">Aminopeptidase</keyword>
<feature type="binding site" evidence="6">
    <location>
        <position position="202"/>
    </location>
    <ligand>
        <name>a divalent metal cation</name>
        <dbReference type="ChEBI" id="CHEBI:60240"/>
        <label>2</label>
        <note>catalytic</note>
    </ligand>
</feature>
<feature type="binding site" evidence="6">
    <location>
        <position position="106"/>
    </location>
    <ligand>
        <name>a divalent metal cation</name>
        <dbReference type="ChEBI" id="CHEBI:60240"/>
        <label>2</label>
        <note>catalytic</note>
    </ligand>
</feature>
<feature type="domain" description="Peptidase M24" evidence="8">
    <location>
        <begin position="11"/>
        <end position="240"/>
    </location>
</feature>
<feature type="binding site" evidence="6">
    <location>
        <position position="169"/>
    </location>
    <ligand>
        <name>a divalent metal cation</name>
        <dbReference type="ChEBI" id="CHEBI:60240"/>
        <label>2</label>
        <note>catalytic</note>
    </ligand>
</feature>
<evidence type="ECO:0000313" key="10">
    <source>
        <dbReference type="Proteomes" id="UP000824070"/>
    </source>
</evidence>
<feature type="binding site" evidence="6">
    <location>
        <position position="176"/>
    </location>
    <ligand>
        <name>substrate</name>
    </ligand>
</feature>
<evidence type="ECO:0000256" key="4">
    <source>
        <dbReference type="ARBA" id="ARBA00022723"/>
    </source>
</evidence>
<evidence type="ECO:0000313" key="9">
    <source>
        <dbReference type="EMBL" id="HIU45046.1"/>
    </source>
</evidence>
<dbReference type="EC" id="3.4.11.18" evidence="6 7"/>
<dbReference type="InterPro" id="IPR036005">
    <property type="entry name" value="Creatinase/aminopeptidase-like"/>
</dbReference>
<keyword evidence="3 6" id="KW-0645">Protease</keyword>
<dbReference type="Gene3D" id="3.90.230.10">
    <property type="entry name" value="Creatinase/methionine aminopeptidase superfamily"/>
    <property type="match status" value="1"/>
</dbReference>
<dbReference type="GO" id="GO:0004239">
    <property type="term" value="F:initiator methionyl aminopeptidase activity"/>
    <property type="evidence" value="ECO:0007669"/>
    <property type="project" value="UniProtKB-UniRule"/>
</dbReference>
<dbReference type="PANTHER" id="PTHR43330:SF27">
    <property type="entry name" value="METHIONINE AMINOPEPTIDASE"/>
    <property type="match status" value="1"/>
</dbReference>
<dbReference type="GO" id="GO:0005829">
    <property type="term" value="C:cytosol"/>
    <property type="evidence" value="ECO:0007669"/>
    <property type="project" value="TreeGrafter"/>
</dbReference>
<dbReference type="GO" id="GO:0070006">
    <property type="term" value="F:metalloaminopeptidase activity"/>
    <property type="evidence" value="ECO:0007669"/>
    <property type="project" value="UniProtKB-UniRule"/>
</dbReference>
<protein>
    <recommendedName>
        <fullName evidence="6 7">Methionine aminopeptidase</fullName>
        <shortName evidence="6">MAP</shortName>
        <shortName evidence="6">MetAP</shortName>
        <ecNumber evidence="6 7">3.4.11.18</ecNumber>
    </recommendedName>
    <alternativeName>
        <fullName evidence="6">Peptidase M</fullName>
    </alternativeName>
</protein>
<gene>
    <name evidence="6 9" type="primary">map</name>
    <name evidence="9" type="ORF">IAC52_01975</name>
</gene>
<dbReference type="EMBL" id="DVMV01000014">
    <property type="protein sequence ID" value="HIU45046.1"/>
    <property type="molecule type" value="Genomic_DNA"/>
</dbReference>
<dbReference type="HAMAP" id="MF_01974">
    <property type="entry name" value="MetAP_1"/>
    <property type="match status" value="1"/>
</dbReference>
<organism evidence="9 10">
    <name type="scientific">Candidatus Alloenteromonas pullicola</name>
    <dbReference type="NCBI Taxonomy" id="2840784"/>
    <lineage>
        <taxon>Bacteria</taxon>
        <taxon>Bacillati</taxon>
        <taxon>Bacillota</taxon>
        <taxon>Bacillota incertae sedis</taxon>
        <taxon>Candidatus Alloenteromonas</taxon>
    </lineage>
</organism>
<evidence type="ECO:0000256" key="2">
    <source>
        <dbReference type="ARBA" id="ARBA00022438"/>
    </source>
</evidence>
<dbReference type="Pfam" id="PF00557">
    <property type="entry name" value="Peptidase_M24"/>
    <property type="match status" value="1"/>
</dbReference>
<feature type="binding site" evidence="6">
    <location>
        <position position="233"/>
    </location>
    <ligand>
        <name>a divalent metal cation</name>
        <dbReference type="ChEBI" id="CHEBI:60240"/>
        <label>1</label>
    </ligand>
</feature>
<feature type="binding site" evidence="6">
    <location>
        <position position="95"/>
    </location>
    <ligand>
        <name>a divalent metal cation</name>
        <dbReference type="ChEBI" id="CHEBI:60240"/>
        <label>1</label>
    </ligand>
</feature>
<evidence type="ECO:0000259" key="8">
    <source>
        <dbReference type="Pfam" id="PF00557"/>
    </source>
</evidence>
<accession>A0A9D1LNC9</accession>
<evidence type="ECO:0000256" key="3">
    <source>
        <dbReference type="ARBA" id="ARBA00022670"/>
    </source>
</evidence>
<sequence>MIIIKSPREIEKMRAAGRVVAKVFEEVGPLVKPGVTTLELNDAAEKVIRGEGAIPSELGYYGYPASICASVNEVILHGIPSSKKVLHDGDIVSLDLCATLDGYVGDACRTFAVGICSPRALRMIDIAKECFEESVKLVRPGVHLGDIGHAIEATARKYGCSVAREYTGHGIGTSMHEDPYVPCYGTPGTGPVLQKGMTICIEPMIFEGSNHVRVLNDGWTVVAKDGKLTSHYENTIAVTDDGYEILTKL</sequence>
<comment type="cofactor">
    <cofactor evidence="6">
        <name>Co(2+)</name>
        <dbReference type="ChEBI" id="CHEBI:48828"/>
    </cofactor>
    <cofactor evidence="6">
        <name>Zn(2+)</name>
        <dbReference type="ChEBI" id="CHEBI:29105"/>
    </cofactor>
    <cofactor evidence="6">
        <name>Mn(2+)</name>
        <dbReference type="ChEBI" id="CHEBI:29035"/>
    </cofactor>
    <cofactor evidence="6">
        <name>Fe(2+)</name>
        <dbReference type="ChEBI" id="CHEBI:29033"/>
    </cofactor>
    <text evidence="6">Binds 2 divalent metal cations per subunit. Has a high-affinity and a low affinity metal-binding site. The true nature of the physiological cofactor is under debate. The enzyme is active with cobalt, zinc, manganese or divalent iron ions. Most likely, methionine aminopeptidases function as mononuclear Fe(2+)-metalloproteases under physiological conditions, and the catalytically relevant metal-binding site has been assigned to the histidine-containing high-affinity site.</text>
</comment>
<dbReference type="InterPro" id="IPR000994">
    <property type="entry name" value="Pept_M24"/>
</dbReference>
<dbReference type="InterPro" id="IPR001714">
    <property type="entry name" value="Pept_M24_MAP"/>
</dbReference>
<dbReference type="PANTHER" id="PTHR43330">
    <property type="entry name" value="METHIONINE AMINOPEPTIDASE"/>
    <property type="match status" value="1"/>
</dbReference>
<comment type="subunit">
    <text evidence="6">Monomer.</text>
</comment>
<dbReference type="SUPFAM" id="SSF55920">
    <property type="entry name" value="Creatinase/aminopeptidase"/>
    <property type="match status" value="1"/>
</dbReference>
<dbReference type="GO" id="GO:0006508">
    <property type="term" value="P:proteolysis"/>
    <property type="evidence" value="ECO:0007669"/>
    <property type="project" value="UniProtKB-KW"/>
</dbReference>
<reference evidence="9" key="2">
    <citation type="journal article" date="2021" name="PeerJ">
        <title>Extensive microbial diversity within the chicken gut microbiome revealed by metagenomics and culture.</title>
        <authorList>
            <person name="Gilroy R."/>
            <person name="Ravi A."/>
            <person name="Getino M."/>
            <person name="Pursley I."/>
            <person name="Horton D.L."/>
            <person name="Alikhan N.F."/>
            <person name="Baker D."/>
            <person name="Gharbi K."/>
            <person name="Hall N."/>
            <person name="Watson M."/>
            <person name="Adriaenssens E.M."/>
            <person name="Foster-Nyarko E."/>
            <person name="Jarju S."/>
            <person name="Secka A."/>
            <person name="Antonio M."/>
            <person name="Oren A."/>
            <person name="Chaudhuri R.R."/>
            <person name="La Ragione R."/>
            <person name="Hildebrand F."/>
            <person name="Pallen M.J."/>
        </authorList>
    </citation>
    <scope>NUCLEOTIDE SEQUENCE</scope>
    <source>
        <strain evidence="9">ChiGjej1B1-22543</strain>
    </source>
</reference>
<comment type="catalytic activity">
    <reaction evidence="6 7">
        <text>Release of N-terminal amino acids, preferentially methionine, from peptides and arylamides.</text>
        <dbReference type="EC" id="3.4.11.18"/>
    </reaction>
</comment>
<name>A0A9D1LNC9_9FIRM</name>
<dbReference type="GO" id="GO:0046872">
    <property type="term" value="F:metal ion binding"/>
    <property type="evidence" value="ECO:0007669"/>
    <property type="project" value="UniProtKB-UniRule"/>
</dbReference>